<keyword evidence="1" id="KW-1133">Transmembrane helix</keyword>
<accession>W1J5Z0</accession>
<sequence>MNIKNILTNRQFRSIIHLYKNTDDRIANSDSSLLGELNTVRIKDKITINRSSEESVLMALFPILISISYLILLFVFYNFYSSSDVARFQRSASIFIISIISLSTLYAYRGNLFTLKTLNGLNTLSIILAMILILLDYFVHYMHHEWYLLNIVFFNFFSNRIIINSEAFSQAMKEILWSKIKNHILRRKIAGIAEEGTIELHDRSKKLNFFMIFWQYCVLNTNLNNTLKASFALNQRVEKNDTSLLAEKRLNKYRDLLDFGIPKKALLITLFSTILLIKSYVMTTFILLSHLDNKNDLPILFFIVALALVFAFLSISLTHRGITFGFRMLTVARYLFLALFISLVSLKFVADILDYSNVSLCIIAVDFLLTFFMLNTQYYSQYLKELHCFQAWHKMIRKNSKQRKVI</sequence>
<evidence type="ECO:0000313" key="3">
    <source>
        <dbReference type="Proteomes" id="UP000019197"/>
    </source>
</evidence>
<name>W1J5Z0_9GAMM</name>
<feature type="transmembrane region" description="Helical" evidence="1">
    <location>
        <begin position="92"/>
        <end position="108"/>
    </location>
</feature>
<dbReference type="Proteomes" id="UP000019197">
    <property type="component" value="Unassembled WGS sequence"/>
</dbReference>
<feature type="transmembrane region" description="Helical" evidence="1">
    <location>
        <begin position="146"/>
        <end position="163"/>
    </location>
</feature>
<feature type="transmembrane region" description="Helical" evidence="1">
    <location>
        <begin position="299"/>
        <end position="319"/>
    </location>
</feature>
<protein>
    <submittedName>
        <fullName evidence="2">Uncharacterized protein</fullName>
    </submittedName>
</protein>
<keyword evidence="1" id="KW-0812">Transmembrane</keyword>
<evidence type="ECO:0000256" key="1">
    <source>
        <dbReference type="SAM" id="Phobius"/>
    </source>
</evidence>
<feature type="transmembrane region" description="Helical" evidence="1">
    <location>
        <begin position="265"/>
        <end position="287"/>
    </location>
</feature>
<proteinExistence type="predicted"/>
<evidence type="ECO:0000313" key="2">
    <source>
        <dbReference type="EMBL" id="CDL86172.1"/>
    </source>
</evidence>
<feature type="transmembrane region" description="Helical" evidence="1">
    <location>
        <begin position="331"/>
        <end position="349"/>
    </location>
</feature>
<reference evidence="2 3" key="1">
    <citation type="submission" date="2013-11" db="EMBL/GenBank/DDBJ databases">
        <title>Draft genome sequence and annotation of the entomopathogenic bacterium, Xenorhabdus cabanillasi strain JM26.</title>
        <authorList>
            <person name="Gualtieri M."/>
            <person name="Ogier J.C."/>
            <person name="Pages S."/>
            <person name="Givaudan A."/>
            <person name="Gaudriault S."/>
        </authorList>
    </citation>
    <scope>NUCLEOTIDE SEQUENCE [LARGE SCALE GENOMIC DNA]</scope>
    <source>
        <strain evidence="2 3">JM26</strain>
    </source>
</reference>
<gene>
    <name evidence="2" type="ORF">XCR1_2790007</name>
</gene>
<dbReference type="OrthoDB" id="6442084at2"/>
<comment type="caution">
    <text evidence="2">The sequence shown here is derived from an EMBL/GenBank/DDBJ whole genome shotgun (WGS) entry which is preliminary data.</text>
</comment>
<organism evidence="2 3">
    <name type="scientific">Xenorhabdus cabanillasii JM26</name>
    <dbReference type="NCBI Taxonomy" id="1427517"/>
    <lineage>
        <taxon>Bacteria</taxon>
        <taxon>Pseudomonadati</taxon>
        <taxon>Pseudomonadota</taxon>
        <taxon>Gammaproteobacteria</taxon>
        <taxon>Enterobacterales</taxon>
        <taxon>Morganellaceae</taxon>
        <taxon>Xenorhabdus</taxon>
    </lineage>
</organism>
<feature type="transmembrane region" description="Helical" evidence="1">
    <location>
        <begin position="120"/>
        <end position="140"/>
    </location>
</feature>
<dbReference type="EMBL" id="CBXE010000200">
    <property type="protein sequence ID" value="CDL86172.1"/>
    <property type="molecule type" value="Genomic_DNA"/>
</dbReference>
<feature type="transmembrane region" description="Helical" evidence="1">
    <location>
        <begin position="56"/>
        <end position="80"/>
    </location>
</feature>
<dbReference type="RefSeq" id="WP_038265376.1">
    <property type="nucleotide sequence ID" value="NZ_CAWLVK010000200.1"/>
</dbReference>
<dbReference type="AlphaFoldDB" id="W1J5Z0"/>
<keyword evidence="1" id="KW-0472">Membrane</keyword>
<feature type="transmembrane region" description="Helical" evidence="1">
    <location>
        <begin position="355"/>
        <end position="374"/>
    </location>
</feature>